<dbReference type="PANTHER" id="PTHR21600:SF87">
    <property type="entry name" value="RNA PSEUDOURIDYLATE SYNTHASE DOMAIN-CONTAINING PROTEIN 1"/>
    <property type="match status" value="1"/>
</dbReference>
<keyword evidence="4" id="KW-1185">Reference proteome</keyword>
<evidence type="ECO:0000256" key="1">
    <source>
        <dbReference type="ARBA" id="ARBA00010876"/>
    </source>
</evidence>
<evidence type="ECO:0000313" key="4">
    <source>
        <dbReference type="Proteomes" id="UP000623842"/>
    </source>
</evidence>
<dbReference type="AlphaFoldDB" id="A0A919BJJ7"/>
<accession>A0A919BJJ7</accession>
<evidence type="ECO:0000313" key="3">
    <source>
        <dbReference type="EMBL" id="GHF96295.1"/>
    </source>
</evidence>
<dbReference type="RefSeq" id="WP_189771224.1">
    <property type="nucleotide sequence ID" value="NZ_BNCK01000005.1"/>
</dbReference>
<dbReference type="Proteomes" id="UP000623842">
    <property type="component" value="Unassembled WGS sequence"/>
</dbReference>
<reference evidence="3" key="1">
    <citation type="journal article" date="2014" name="Int. J. Syst. Evol. Microbiol.">
        <title>Complete genome sequence of Corynebacterium casei LMG S-19264T (=DSM 44701T), isolated from a smear-ripened cheese.</title>
        <authorList>
            <consortium name="US DOE Joint Genome Institute (JGI-PGF)"/>
            <person name="Walter F."/>
            <person name="Albersmeier A."/>
            <person name="Kalinowski J."/>
            <person name="Ruckert C."/>
        </authorList>
    </citation>
    <scope>NUCLEOTIDE SEQUENCE</scope>
    <source>
        <strain evidence="3">KCTC 42731</strain>
    </source>
</reference>
<proteinExistence type="inferred from homology"/>
<dbReference type="GO" id="GO:0140098">
    <property type="term" value="F:catalytic activity, acting on RNA"/>
    <property type="evidence" value="ECO:0007669"/>
    <property type="project" value="UniProtKB-ARBA"/>
</dbReference>
<sequence>MTKFELHIPITTQQQSLVEVLLAASQPHAQLSVGQIKSAINKGALWLSRGKSTTRLRKVKKPLQLNDTLHFYFDQKVLEQQVEPAIVIADYTEYSVLYKPFGMLSQGSKWSDHCTITRWAEQHTVPQRPAFLVHRLDRAASGLIMIAHSKKAAKALSQMFEQRQLSKTYHIICHGHYQLKGHTETQYVDQKPALSHFSALAYHQEANLSLVEVKIETGRKHQIRIHAAHQGFPVVGDRLHGKGDCQSEVNLQLCAVKLSFSCPITTQEKVVELPTALRPNLEQIGNSITLNC</sequence>
<dbReference type="InterPro" id="IPR050188">
    <property type="entry name" value="RluA_PseudoU_synthase"/>
</dbReference>
<comment type="similarity">
    <text evidence="1">Belongs to the pseudouridine synthase RluA family.</text>
</comment>
<dbReference type="GO" id="GO:0000455">
    <property type="term" value="P:enzyme-directed rRNA pseudouridine synthesis"/>
    <property type="evidence" value="ECO:0007669"/>
    <property type="project" value="TreeGrafter"/>
</dbReference>
<dbReference type="EMBL" id="BNCK01000005">
    <property type="protein sequence ID" value="GHF96295.1"/>
    <property type="molecule type" value="Genomic_DNA"/>
</dbReference>
<organism evidence="3 4">
    <name type="scientific">Thalassotalea marina</name>
    <dbReference type="NCBI Taxonomy" id="1673741"/>
    <lineage>
        <taxon>Bacteria</taxon>
        <taxon>Pseudomonadati</taxon>
        <taxon>Pseudomonadota</taxon>
        <taxon>Gammaproteobacteria</taxon>
        <taxon>Alteromonadales</taxon>
        <taxon>Colwelliaceae</taxon>
        <taxon>Thalassotalea</taxon>
    </lineage>
</organism>
<gene>
    <name evidence="3" type="ORF">GCM10017161_25810</name>
</gene>
<dbReference type="Pfam" id="PF00849">
    <property type="entry name" value="PseudoU_synth_2"/>
    <property type="match status" value="1"/>
</dbReference>
<reference evidence="3" key="2">
    <citation type="submission" date="2020-09" db="EMBL/GenBank/DDBJ databases">
        <authorList>
            <person name="Sun Q."/>
            <person name="Kim S."/>
        </authorList>
    </citation>
    <scope>NUCLEOTIDE SEQUENCE</scope>
    <source>
        <strain evidence="3">KCTC 42731</strain>
    </source>
</reference>
<name>A0A919BJJ7_9GAMM</name>
<comment type="caution">
    <text evidence="3">The sequence shown here is derived from an EMBL/GenBank/DDBJ whole genome shotgun (WGS) entry which is preliminary data.</text>
</comment>
<dbReference type="GO" id="GO:0009982">
    <property type="term" value="F:pseudouridine synthase activity"/>
    <property type="evidence" value="ECO:0007669"/>
    <property type="project" value="InterPro"/>
</dbReference>
<feature type="domain" description="Pseudouridine synthase RsuA/RluA-like" evidence="2">
    <location>
        <begin position="94"/>
        <end position="229"/>
    </location>
</feature>
<dbReference type="InterPro" id="IPR006145">
    <property type="entry name" value="PsdUridine_synth_RsuA/RluA"/>
</dbReference>
<dbReference type="PANTHER" id="PTHR21600">
    <property type="entry name" value="MITOCHONDRIAL RNA PSEUDOURIDINE SYNTHASE"/>
    <property type="match status" value="1"/>
</dbReference>
<evidence type="ECO:0000259" key="2">
    <source>
        <dbReference type="Pfam" id="PF00849"/>
    </source>
</evidence>
<dbReference type="GO" id="GO:0003723">
    <property type="term" value="F:RNA binding"/>
    <property type="evidence" value="ECO:0007669"/>
    <property type="project" value="InterPro"/>
</dbReference>
<dbReference type="Gene3D" id="3.30.2350.10">
    <property type="entry name" value="Pseudouridine synthase"/>
    <property type="match status" value="1"/>
</dbReference>
<protein>
    <recommendedName>
        <fullName evidence="2">Pseudouridine synthase RsuA/RluA-like domain-containing protein</fullName>
    </recommendedName>
</protein>
<dbReference type="SUPFAM" id="SSF55120">
    <property type="entry name" value="Pseudouridine synthase"/>
    <property type="match status" value="1"/>
</dbReference>
<dbReference type="InterPro" id="IPR020103">
    <property type="entry name" value="PsdUridine_synth_cat_dom_sf"/>
</dbReference>
<dbReference type="CDD" id="cd02869">
    <property type="entry name" value="PseudoU_synth_RluA_like"/>
    <property type="match status" value="1"/>
</dbReference>